<reference evidence="2 3" key="1">
    <citation type="submission" date="2018-11" db="EMBL/GenBank/DDBJ databases">
        <authorList>
            <consortium name="Pathogen Informatics"/>
        </authorList>
    </citation>
    <scope>NUCLEOTIDE SEQUENCE [LARGE SCALE GENOMIC DNA]</scope>
    <source>
        <strain evidence="2 3">Zambia</strain>
    </source>
</reference>
<feature type="compositionally biased region" description="Basic and acidic residues" evidence="1">
    <location>
        <begin position="27"/>
        <end position="46"/>
    </location>
</feature>
<evidence type="ECO:0000256" key="1">
    <source>
        <dbReference type="SAM" id="MobiDB-lite"/>
    </source>
</evidence>
<keyword evidence="3" id="KW-1185">Reference proteome</keyword>
<name>A0A183MDS5_9TREM</name>
<evidence type="ECO:0000313" key="2">
    <source>
        <dbReference type="EMBL" id="VDP11203.1"/>
    </source>
</evidence>
<dbReference type="STRING" id="48269.A0A183MDS5"/>
<sequence>MKSSRPKEEWNTKEHITPGNGNRHKKNEQELDGTRKEDPGQKELSNKRSILQSQLRNQEAEYNQLASDYRNADADRSSLKEELIQMESQKNELIYEKNSISQSLTMSEAARERLEEEITSLNREKLEITEQVSWEISIYFTF</sequence>
<evidence type="ECO:0000313" key="3">
    <source>
        <dbReference type="Proteomes" id="UP000277204"/>
    </source>
</evidence>
<dbReference type="Proteomes" id="UP000277204">
    <property type="component" value="Unassembled WGS sequence"/>
</dbReference>
<dbReference type="AlphaFoldDB" id="A0A183MDS5"/>
<gene>
    <name evidence="2" type="ORF">SMRZ_LOCUS14200</name>
</gene>
<feature type="region of interest" description="Disordered" evidence="1">
    <location>
        <begin position="1"/>
        <end position="49"/>
    </location>
</feature>
<organism evidence="2 3">
    <name type="scientific">Schistosoma margrebowiei</name>
    <dbReference type="NCBI Taxonomy" id="48269"/>
    <lineage>
        <taxon>Eukaryota</taxon>
        <taxon>Metazoa</taxon>
        <taxon>Spiralia</taxon>
        <taxon>Lophotrochozoa</taxon>
        <taxon>Platyhelminthes</taxon>
        <taxon>Trematoda</taxon>
        <taxon>Digenea</taxon>
        <taxon>Strigeidida</taxon>
        <taxon>Schistosomatoidea</taxon>
        <taxon>Schistosomatidae</taxon>
        <taxon>Schistosoma</taxon>
    </lineage>
</organism>
<feature type="compositionally biased region" description="Basic and acidic residues" evidence="1">
    <location>
        <begin position="1"/>
        <end position="16"/>
    </location>
</feature>
<accession>A0A183MDS5</accession>
<protein>
    <submittedName>
        <fullName evidence="2">Uncharacterized protein</fullName>
    </submittedName>
</protein>
<proteinExistence type="predicted"/>
<dbReference type="EMBL" id="UZAI01013424">
    <property type="protein sequence ID" value="VDP11203.1"/>
    <property type="molecule type" value="Genomic_DNA"/>
</dbReference>